<feature type="domain" description="Beta-Casp" evidence="3">
    <location>
        <begin position="275"/>
        <end position="399"/>
    </location>
</feature>
<dbReference type="Pfam" id="PF10996">
    <property type="entry name" value="Beta-Casp"/>
    <property type="match status" value="1"/>
</dbReference>
<evidence type="ECO:0000256" key="1">
    <source>
        <dbReference type="ARBA" id="ARBA00022801"/>
    </source>
</evidence>
<dbReference type="EMBL" id="SGBC01000001">
    <property type="protein sequence ID" value="RZD17298.1"/>
    <property type="molecule type" value="Genomic_DNA"/>
</dbReference>
<dbReference type="SUPFAM" id="SSF56281">
    <property type="entry name" value="Metallo-hydrolase/oxidoreductase"/>
    <property type="match status" value="1"/>
</dbReference>
<evidence type="ECO:0000259" key="3">
    <source>
        <dbReference type="SMART" id="SM01027"/>
    </source>
</evidence>
<dbReference type="Proteomes" id="UP000316562">
    <property type="component" value="Unassembled WGS sequence"/>
</dbReference>
<comment type="caution">
    <text evidence="4">The sequence shown here is derived from an EMBL/GenBank/DDBJ whole genome shotgun (WGS) entry which is preliminary data.</text>
</comment>
<gene>
    <name evidence="4" type="ORF">EVJ46_03460</name>
</gene>
<feature type="domain" description="Metallo-beta-lactamase" evidence="2">
    <location>
        <begin position="13"/>
        <end position="259"/>
    </location>
</feature>
<keyword evidence="1 4" id="KW-0378">Hydrolase</keyword>
<name>A0A519BJ48_ACIG2</name>
<dbReference type="Pfam" id="PF00753">
    <property type="entry name" value="Lactamase_B"/>
    <property type="match status" value="1"/>
</dbReference>
<dbReference type="CDD" id="cd16295">
    <property type="entry name" value="TTHA0252-CPSF-like_MBL-fold"/>
    <property type="match status" value="1"/>
</dbReference>
<reference evidence="4 5" key="1">
    <citation type="journal article" date="2019" name="ISME J.">
        <title>Insights into ecological role of a new deltaproteobacterial order Candidatus Acidulodesulfobacterales by metagenomics and metatranscriptomics.</title>
        <authorList>
            <person name="Tan S."/>
            <person name="Liu J."/>
            <person name="Fang Y."/>
            <person name="Hedlund B.P."/>
            <person name="Lian Z.H."/>
            <person name="Huang L.Y."/>
            <person name="Li J.T."/>
            <person name="Huang L.N."/>
            <person name="Li W.J."/>
            <person name="Jiang H.C."/>
            <person name="Dong H.L."/>
            <person name="Shu W.S."/>
        </authorList>
    </citation>
    <scope>NUCLEOTIDE SEQUENCE [LARGE SCALE GENOMIC DNA]</scope>
    <source>
        <strain evidence="4">AP2</strain>
    </source>
</reference>
<protein>
    <submittedName>
        <fullName evidence="4">MBL fold metallo-hydrolase</fullName>
    </submittedName>
</protein>
<dbReference type="GO" id="GO:0004521">
    <property type="term" value="F:RNA endonuclease activity"/>
    <property type="evidence" value="ECO:0007669"/>
    <property type="project" value="TreeGrafter"/>
</dbReference>
<dbReference type="InterPro" id="IPR036866">
    <property type="entry name" value="RibonucZ/Hydroxyglut_hydro"/>
</dbReference>
<dbReference type="InterPro" id="IPR011108">
    <property type="entry name" value="RMMBL"/>
</dbReference>
<dbReference type="Pfam" id="PF07521">
    <property type="entry name" value="RMMBL"/>
    <property type="match status" value="1"/>
</dbReference>
<dbReference type="Gene3D" id="3.40.50.10890">
    <property type="match status" value="1"/>
</dbReference>
<dbReference type="PANTHER" id="PTHR11203">
    <property type="entry name" value="CLEAVAGE AND POLYADENYLATION SPECIFICITY FACTOR FAMILY MEMBER"/>
    <property type="match status" value="1"/>
</dbReference>
<dbReference type="InterPro" id="IPR050698">
    <property type="entry name" value="MBL"/>
</dbReference>
<organism evidence="4 5">
    <name type="scientific">Acididesulfobacter guangdongensis</name>
    <dbReference type="NCBI Taxonomy" id="2597225"/>
    <lineage>
        <taxon>Bacteria</taxon>
        <taxon>Deltaproteobacteria</taxon>
        <taxon>Candidatus Acidulodesulfobacterales</taxon>
        <taxon>Candidatus Acididesulfobacter</taxon>
    </lineage>
</organism>
<dbReference type="SMART" id="SM01027">
    <property type="entry name" value="Beta-Casp"/>
    <property type="match status" value="1"/>
</dbReference>
<evidence type="ECO:0000259" key="2">
    <source>
        <dbReference type="SMART" id="SM00849"/>
    </source>
</evidence>
<dbReference type="InterPro" id="IPR022712">
    <property type="entry name" value="Beta_Casp"/>
</dbReference>
<evidence type="ECO:0000313" key="4">
    <source>
        <dbReference type="EMBL" id="RZD17298.1"/>
    </source>
</evidence>
<sequence length="484" mass="54645">MKIQSFGAAKTVTGSCHIVHENGVKVMIDCGLFQGKDEENKNSELGFNPADIDYLILTHAHLDHCGRIPMLIKGGFKGKIYCTKPTFQLARLIMLDTAKIMLEDYKHDLKKKLRYNPEKKSDPHSLTHLSSASFASRSSASASSSALLYNELDVFESLDHFNPVLTYNTPFILDEKHNIKVEIKDAGHILGSSFVKLMFGDSSIIFSGDLGNKNKPIVNNFSYPDEADAVYIETTYGDRLHKSFDDSKTELLNIIETTFKNGGNVLIPSYAMERTQDILYILKGFYKNGKLPKCKIFLDSPLAINITDIFLKNPEYFRKDELQLFQKDNPFEIPYLTETRDVEESKEINRFTEGAIIIAGSGMLTGGRMLHHLKHNLWRKENSIIFIGYQARGTLGRKIVEGDKTINVFGEHIDVNASVHTINGFSSHADQNELIEWLSALKNQSKTKICLIHGDEDKMDIFKEKIAPLGFNAYIPSYAEEIEI</sequence>
<dbReference type="PANTHER" id="PTHR11203:SF37">
    <property type="entry name" value="INTEGRATOR COMPLEX SUBUNIT 11"/>
    <property type="match status" value="1"/>
</dbReference>
<dbReference type="SMART" id="SM00849">
    <property type="entry name" value="Lactamase_B"/>
    <property type="match status" value="1"/>
</dbReference>
<dbReference type="Gene3D" id="3.60.15.10">
    <property type="entry name" value="Ribonuclease Z/Hydroxyacylglutathione hydrolase-like"/>
    <property type="match status" value="1"/>
</dbReference>
<evidence type="ECO:0000313" key="5">
    <source>
        <dbReference type="Proteomes" id="UP000316562"/>
    </source>
</evidence>
<dbReference type="GO" id="GO:0016787">
    <property type="term" value="F:hydrolase activity"/>
    <property type="evidence" value="ECO:0007669"/>
    <property type="project" value="UniProtKB-KW"/>
</dbReference>
<proteinExistence type="predicted"/>
<dbReference type="AlphaFoldDB" id="A0A519BJ48"/>
<dbReference type="InterPro" id="IPR001279">
    <property type="entry name" value="Metallo-B-lactamas"/>
</dbReference>
<accession>A0A519BJ48</accession>